<evidence type="ECO:0000256" key="4">
    <source>
        <dbReference type="ARBA" id="ARBA00022454"/>
    </source>
</evidence>
<evidence type="ECO:0000256" key="1">
    <source>
        <dbReference type="ARBA" id="ARBA00004123"/>
    </source>
</evidence>
<dbReference type="PANTHER" id="PTHR13350:SF1">
    <property type="entry name" value="INTEGRATOR COMPLEX SUBUNIT 8"/>
    <property type="match status" value="1"/>
</dbReference>
<protein>
    <recommendedName>
        <fullName evidence="6">INTS8 TPR repeats domain-containing protein</fullName>
    </recommendedName>
</protein>
<keyword evidence="5" id="KW-0539">Nucleus</keyword>
<evidence type="ECO:0000313" key="7">
    <source>
        <dbReference type="EMBL" id="JAV85493.1"/>
    </source>
</evidence>
<dbReference type="Pfam" id="PF25756">
    <property type="entry name" value="TPR_INTS8"/>
    <property type="match status" value="1"/>
</dbReference>
<sequence>MDVDLLRPGTVPISPDTVLWFEFLLREELLLDHLQKEKPDPSPVELINKFTSVVYETTDLKKVEVVDGDKSSVLETKYTLKHLALKILSLKVVAYLKWNLDIIKELPYKFQLNILQDLLYFTNNQIPVDIFNVPDVEDTEILSQPFGFALVLFHRWVIRSTVNCIFMGPVKFIGNIEFTSPDDSIIHSPQNVQKSVCFLTDILAKGCVPHLITYDCFATLKEDSLLVENNWDRSTPISKDEFYAQISYDLAEFYFFKENYETATSYFNNCMQYYNSISHKTGFLNVNSKKLEGYCLACSCSATDTSLSLLQQLHMSTVNQYMGILNILQKDNLYKEISLPCRKNLELDVAGATSSGKFTVARDLLPKIQALNAVRCILDRSCSFHYEINNRSIESFIWAVTHIMQNGSVKDKESIKSHFLQLSLEGEFLNSPKSVKDFVSDILQDDLSKVNGALSTDISIPASKQKPSLDFSANPRLESRHIEQQIISCYNVTEIQQLVTKVSTKSMSRSMWKINPCWELPIPLQSVLVAMPKGFLQDYSFILLAKSKELMLSKNWNMSLVLLKILKSEIQNSSGAFIAKLNRLISWEALLIQINQLLEEWPAPAIDKKLLAEECETCLQPAESVLPRTEIMEHCALCLLNLGHFEFLSLFEKRLSYFEIAATIASASQDLTKFKGNKKLSRDLWDLVLPVFGTVPAQSKRNSTGNTTLMQRDSPINNTKNTKSVLLSFFLRLRDSTVLTVIISMLSKLHNVLRDESSLELNMDYIMLWPAAVSKYVFISVIFL</sequence>
<dbReference type="InterPro" id="IPR038751">
    <property type="entry name" value="INTS8"/>
</dbReference>
<dbReference type="EMBL" id="GEZM01030565">
    <property type="protein sequence ID" value="JAV85493.1"/>
    <property type="molecule type" value="Transcribed_RNA"/>
</dbReference>
<dbReference type="GO" id="GO:0032039">
    <property type="term" value="C:integrator complex"/>
    <property type="evidence" value="ECO:0007669"/>
    <property type="project" value="TreeGrafter"/>
</dbReference>
<feature type="domain" description="INTS8 TPR repeats" evidence="6">
    <location>
        <begin position="477"/>
        <end position="775"/>
    </location>
</feature>
<evidence type="ECO:0000256" key="3">
    <source>
        <dbReference type="ARBA" id="ARBA00007147"/>
    </source>
</evidence>
<accession>A0A1Y1MIK6</accession>
<keyword evidence="4" id="KW-0158">Chromosome</keyword>
<dbReference type="AlphaFoldDB" id="A0A1Y1MIK6"/>
<proteinExistence type="inferred from homology"/>
<evidence type="ECO:0000256" key="5">
    <source>
        <dbReference type="ARBA" id="ARBA00023242"/>
    </source>
</evidence>
<comment type="subcellular location">
    <subcellularLocation>
        <location evidence="2">Chromosome</location>
    </subcellularLocation>
    <subcellularLocation>
        <location evidence="1">Nucleus</location>
    </subcellularLocation>
</comment>
<dbReference type="GO" id="GO:0005694">
    <property type="term" value="C:chromosome"/>
    <property type="evidence" value="ECO:0007669"/>
    <property type="project" value="UniProtKB-SubCell"/>
</dbReference>
<organism evidence="7">
    <name type="scientific">Photinus pyralis</name>
    <name type="common">Common eastern firefly</name>
    <name type="synonym">Lampyris pyralis</name>
    <dbReference type="NCBI Taxonomy" id="7054"/>
    <lineage>
        <taxon>Eukaryota</taxon>
        <taxon>Metazoa</taxon>
        <taxon>Ecdysozoa</taxon>
        <taxon>Arthropoda</taxon>
        <taxon>Hexapoda</taxon>
        <taxon>Insecta</taxon>
        <taxon>Pterygota</taxon>
        <taxon>Neoptera</taxon>
        <taxon>Endopterygota</taxon>
        <taxon>Coleoptera</taxon>
        <taxon>Polyphaga</taxon>
        <taxon>Elateriformia</taxon>
        <taxon>Elateroidea</taxon>
        <taxon>Lampyridae</taxon>
        <taxon>Lampyrinae</taxon>
        <taxon>Photinus</taxon>
    </lineage>
</organism>
<evidence type="ECO:0000259" key="6">
    <source>
        <dbReference type="Pfam" id="PF25756"/>
    </source>
</evidence>
<name>A0A1Y1MIK6_PHOPY</name>
<dbReference type="InterPro" id="IPR057980">
    <property type="entry name" value="TPR_INTS8"/>
</dbReference>
<evidence type="ECO:0000256" key="2">
    <source>
        <dbReference type="ARBA" id="ARBA00004286"/>
    </source>
</evidence>
<dbReference type="PANTHER" id="PTHR13350">
    <property type="entry name" value="INTEGRATOR COMPLEX SUBUNIT 8"/>
    <property type="match status" value="1"/>
</dbReference>
<reference evidence="7" key="1">
    <citation type="journal article" date="2016" name="Sci. Rep.">
        <title>Molecular characterization of firefly nuptial gifts: a multi-omics approach sheds light on postcopulatory sexual selection.</title>
        <authorList>
            <person name="Al-Wathiqui N."/>
            <person name="Fallon T.R."/>
            <person name="South A."/>
            <person name="Weng J.K."/>
            <person name="Lewis S.M."/>
        </authorList>
    </citation>
    <scope>NUCLEOTIDE SEQUENCE</scope>
</reference>
<dbReference type="GO" id="GO:0034472">
    <property type="term" value="P:snRNA 3'-end processing"/>
    <property type="evidence" value="ECO:0007669"/>
    <property type="project" value="InterPro"/>
</dbReference>
<comment type="similarity">
    <text evidence="3">Belongs to the Integrator subunit 8 family.</text>
</comment>